<dbReference type="EMBL" id="JAVALS010000004">
    <property type="protein sequence ID" value="MDP5227185.1"/>
    <property type="molecule type" value="Genomic_DNA"/>
</dbReference>
<dbReference type="Pfam" id="PF00580">
    <property type="entry name" value="UvrD-helicase"/>
    <property type="match status" value="1"/>
</dbReference>
<keyword evidence="9" id="KW-0238">DNA-binding</keyword>
<evidence type="ECO:0000256" key="9">
    <source>
        <dbReference type="ARBA" id="ARBA00023125"/>
    </source>
</evidence>
<comment type="catalytic activity">
    <reaction evidence="12">
        <text>Couples ATP hydrolysis with the unwinding of duplex DNA by translocating in the 3'-5' direction.</text>
        <dbReference type="EC" id="5.6.2.4"/>
    </reaction>
</comment>
<dbReference type="InterPro" id="IPR013986">
    <property type="entry name" value="DExx_box_DNA_helicase_dom_sf"/>
</dbReference>
<dbReference type="SUPFAM" id="SSF52540">
    <property type="entry name" value="P-loop containing nucleoside triphosphate hydrolases"/>
    <property type="match status" value="1"/>
</dbReference>
<dbReference type="Gene3D" id="1.10.486.10">
    <property type="entry name" value="PCRA, domain 4"/>
    <property type="match status" value="1"/>
</dbReference>
<dbReference type="PANTHER" id="PTHR11070">
    <property type="entry name" value="UVRD / RECB / PCRA DNA HELICASE FAMILY MEMBER"/>
    <property type="match status" value="1"/>
</dbReference>
<dbReference type="InterPro" id="IPR027417">
    <property type="entry name" value="P-loop_NTPase"/>
</dbReference>
<evidence type="ECO:0000313" key="20">
    <source>
        <dbReference type="Proteomes" id="UP001232725"/>
    </source>
</evidence>
<dbReference type="GO" id="GO:0016787">
    <property type="term" value="F:hydrolase activity"/>
    <property type="evidence" value="ECO:0007669"/>
    <property type="project" value="UniProtKB-KW"/>
</dbReference>
<evidence type="ECO:0000259" key="17">
    <source>
        <dbReference type="PROSITE" id="PS51198"/>
    </source>
</evidence>
<keyword evidence="3 15" id="KW-0547">Nucleotide-binding</keyword>
<proteinExistence type="inferred from homology"/>
<keyword evidence="10" id="KW-0234">DNA repair</keyword>
<evidence type="ECO:0000256" key="6">
    <source>
        <dbReference type="ARBA" id="ARBA00022806"/>
    </source>
</evidence>
<dbReference type="PANTHER" id="PTHR11070:SF59">
    <property type="entry name" value="DNA 3'-5' HELICASE"/>
    <property type="match status" value="1"/>
</dbReference>
<feature type="domain" description="UvrD-like helicase ATP-binding" evidence="17">
    <location>
        <begin position="33"/>
        <end position="331"/>
    </location>
</feature>
<organism evidence="19 20">
    <name type="scientific">Arthrobacter horti</name>
    <dbReference type="NCBI Taxonomy" id="3068273"/>
    <lineage>
        <taxon>Bacteria</taxon>
        <taxon>Bacillati</taxon>
        <taxon>Actinomycetota</taxon>
        <taxon>Actinomycetes</taxon>
        <taxon>Micrococcales</taxon>
        <taxon>Micrococcaceae</taxon>
        <taxon>Arthrobacter</taxon>
    </lineage>
</organism>
<sequence>MTEQQTATRPSRPRGTAPRLLPPVKAGGSAPSLSPDQDAVVNLPHGSGPVMLWGAPGTGKSTTLVEAAVRRVESGEVDPERVLVLAPSRSAASSLRDRLTSRLGRSLGTTPARSWSSYAFDVIRRAHVEGVLLLDGPPRLLSGPEQDQVIKDLLAGGARNWPRDLEAALATRGFRQEIRELFDRLIEHDGDADDLESLSARLDRPEWEAASRFYREYRDVMDLRNSGAFDPAGIITAARQVFALSPEFLAAERERLQLILVDDLHEASWSVYELFLDLAMGKDVLATVCPDTAVQGFRGARPDLVARIGEQLGGERGEALSMELTTAHRLPGAVAEAYGRAAGRIPPGSGGSRARVLTQPRAVASGVGAEPGVETHEPEAVTAQVFRGGGHELRHLGSRIQGEHLRHGRSLEDMAVIVRNGGEVARVQRYLLARGIPVRVALGETPVRDELAVRPLLDVLGVVLGQNPLDVEQAVGLLTSRVGGASSLDVRRLRQRLRQEERTAGGVRGSDELLVEALADPVWLDSLGLVGRHAQRIARMLGAGRSAALAAAANGETVLWGIWKASDLSAQWAETALESGPAGARADRDLDAVMALFESAERFATQFPGSGAGQFYDYLTSQELPMDTLTARPPVEEAVEILTPAGAAGREWPVVFIAGIQEGVWPNTRLRGELLGNTLLADALEHGPEVALQQGPGERLKAVRTDELRTFAAALSRASEHLVLSAVDDGESRPSAFLELAVPGSSEGVISEPGHAMDLRSLVSELRRAAEEHHAHPGQEGTDTERAAQADDAAAVLALLAGRGVPGAHPEQWWGLLPSSSDDDLIPDGGTVVVSPSKVEKAVKSPLEWFVPAAGGEAHTDFARSLGTLIHAIAAELPDGTLDAYLALLDKRWPELGLPEGWENDALRRRAERMLFKLASYVASLKGERTLAAVEIDFTVDLSESLVAPGATGERTLRARIRGQIDRLEVDDAGHAFVVDLKTGKTPPPKAEIDQHAQLATYQEAINQGAFSGSDERHAELNAALTRSGGAALVQLGNDSTKGFNEQRQAALRPDDGWAMELVHEAAIAMAGREFEARHDAAGTSFHGCKTPEVCPLCHTGRQVTE</sequence>
<keyword evidence="5 15" id="KW-0378">Hydrolase</keyword>
<evidence type="ECO:0000256" key="12">
    <source>
        <dbReference type="ARBA" id="ARBA00034617"/>
    </source>
</evidence>
<dbReference type="SMART" id="SM00382">
    <property type="entry name" value="AAA"/>
    <property type="match status" value="1"/>
</dbReference>
<evidence type="ECO:0000256" key="4">
    <source>
        <dbReference type="ARBA" id="ARBA00022763"/>
    </source>
</evidence>
<reference evidence="19 20" key="1">
    <citation type="submission" date="2023-08" db="EMBL/GenBank/DDBJ databases">
        <title>Arthrobacter horti sp. nov., isolated from forest soil.</title>
        <authorList>
            <person name="Park M."/>
        </authorList>
    </citation>
    <scope>NUCLEOTIDE SEQUENCE [LARGE SCALE GENOMIC DNA]</scope>
    <source>
        <strain evidence="19 20">YJM1</strain>
    </source>
</reference>
<name>A0ABT9INR4_9MICC</name>
<comment type="catalytic activity">
    <reaction evidence="14">
        <text>ATP + H2O = ADP + phosphate + H(+)</text>
        <dbReference type="Rhea" id="RHEA:13065"/>
        <dbReference type="ChEBI" id="CHEBI:15377"/>
        <dbReference type="ChEBI" id="CHEBI:15378"/>
        <dbReference type="ChEBI" id="CHEBI:30616"/>
        <dbReference type="ChEBI" id="CHEBI:43474"/>
        <dbReference type="ChEBI" id="CHEBI:456216"/>
        <dbReference type="EC" id="5.6.2.4"/>
    </reaction>
</comment>
<keyword evidence="6 15" id="KW-0347">Helicase</keyword>
<evidence type="ECO:0000256" key="13">
    <source>
        <dbReference type="ARBA" id="ARBA00034808"/>
    </source>
</evidence>
<protein>
    <recommendedName>
        <fullName evidence="13">DNA 3'-5' helicase</fullName>
        <ecNumber evidence="13">5.6.2.4</ecNumber>
    </recommendedName>
</protein>
<dbReference type="Gene3D" id="1.10.10.160">
    <property type="match status" value="1"/>
</dbReference>
<dbReference type="GO" id="GO:0004386">
    <property type="term" value="F:helicase activity"/>
    <property type="evidence" value="ECO:0007669"/>
    <property type="project" value="UniProtKB-KW"/>
</dbReference>
<dbReference type="Gene3D" id="3.90.320.10">
    <property type="match status" value="1"/>
</dbReference>
<evidence type="ECO:0000256" key="15">
    <source>
        <dbReference type="PROSITE-ProRule" id="PRU00560"/>
    </source>
</evidence>
<evidence type="ECO:0000256" key="1">
    <source>
        <dbReference type="ARBA" id="ARBA00009922"/>
    </source>
</evidence>
<evidence type="ECO:0000259" key="18">
    <source>
        <dbReference type="PROSITE" id="PS51217"/>
    </source>
</evidence>
<dbReference type="Pfam" id="PF12705">
    <property type="entry name" value="PDDEXK_1"/>
    <property type="match status" value="1"/>
</dbReference>
<feature type="domain" description="UvrD-like helicase C-terminal" evidence="18">
    <location>
        <begin position="336"/>
        <end position="649"/>
    </location>
</feature>
<evidence type="ECO:0000256" key="7">
    <source>
        <dbReference type="ARBA" id="ARBA00022839"/>
    </source>
</evidence>
<feature type="binding site" evidence="15">
    <location>
        <begin position="54"/>
        <end position="61"/>
    </location>
    <ligand>
        <name>ATP</name>
        <dbReference type="ChEBI" id="CHEBI:30616"/>
    </ligand>
</feature>
<dbReference type="InterPro" id="IPR003593">
    <property type="entry name" value="AAA+_ATPase"/>
</dbReference>
<keyword evidence="20" id="KW-1185">Reference proteome</keyword>
<dbReference type="InterPro" id="IPR000212">
    <property type="entry name" value="DNA_helicase_UvrD/REP"/>
</dbReference>
<feature type="region of interest" description="Disordered" evidence="16">
    <location>
        <begin position="1"/>
        <end position="42"/>
    </location>
</feature>
<accession>A0ABT9INR4</accession>
<comment type="caution">
    <text evidence="19">The sequence shown here is derived from an EMBL/GenBank/DDBJ whole genome shotgun (WGS) entry which is preliminary data.</text>
</comment>
<evidence type="ECO:0000256" key="2">
    <source>
        <dbReference type="ARBA" id="ARBA00022722"/>
    </source>
</evidence>
<dbReference type="InterPro" id="IPR011604">
    <property type="entry name" value="PDDEXK-like_dom_sf"/>
</dbReference>
<gene>
    <name evidence="19" type="ORF">Q9R02_08480</name>
</gene>
<dbReference type="PROSITE" id="PS51198">
    <property type="entry name" value="UVRD_HELICASE_ATP_BIND"/>
    <property type="match status" value="1"/>
</dbReference>
<dbReference type="InterPro" id="IPR014017">
    <property type="entry name" value="DNA_helicase_UvrD-like_C"/>
</dbReference>
<keyword evidence="11" id="KW-0413">Isomerase</keyword>
<dbReference type="InterPro" id="IPR014016">
    <property type="entry name" value="UvrD-like_ATP-bd"/>
</dbReference>
<dbReference type="PROSITE" id="PS51217">
    <property type="entry name" value="UVRD_HELICASE_CTER"/>
    <property type="match status" value="1"/>
</dbReference>
<evidence type="ECO:0000313" key="19">
    <source>
        <dbReference type="EMBL" id="MDP5227185.1"/>
    </source>
</evidence>
<keyword evidence="2" id="KW-0540">Nuclease</keyword>
<evidence type="ECO:0000256" key="16">
    <source>
        <dbReference type="SAM" id="MobiDB-lite"/>
    </source>
</evidence>
<evidence type="ECO:0000256" key="10">
    <source>
        <dbReference type="ARBA" id="ARBA00023204"/>
    </source>
</evidence>
<evidence type="ECO:0000256" key="14">
    <source>
        <dbReference type="ARBA" id="ARBA00048988"/>
    </source>
</evidence>
<dbReference type="Gene3D" id="3.40.50.300">
    <property type="entry name" value="P-loop containing nucleotide triphosphate hydrolases"/>
    <property type="match status" value="2"/>
</dbReference>
<evidence type="ECO:0000256" key="3">
    <source>
        <dbReference type="ARBA" id="ARBA00022741"/>
    </source>
</evidence>
<dbReference type="Proteomes" id="UP001232725">
    <property type="component" value="Unassembled WGS sequence"/>
</dbReference>
<keyword evidence="4" id="KW-0227">DNA damage</keyword>
<evidence type="ECO:0000256" key="11">
    <source>
        <dbReference type="ARBA" id="ARBA00023235"/>
    </source>
</evidence>
<evidence type="ECO:0000256" key="5">
    <source>
        <dbReference type="ARBA" id="ARBA00022801"/>
    </source>
</evidence>
<evidence type="ECO:0000256" key="8">
    <source>
        <dbReference type="ARBA" id="ARBA00022840"/>
    </source>
</evidence>
<keyword evidence="7" id="KW-0269">Exonuclease</keyword>
<keyword evidence="8 15" id="KW-0067">ATP-binding</keyword>
<dbReference type="EC" id="5.6.2.4" evidence="13"/>
<comment type="similarity">
    <text evidence="1">Belongs to the helicase family. UvrD subfamily.</text>
</comment>
<dbReference type="InterPro" id="IPR038726">
    <property type="entry name" value="PDDEXK_AddAB-type"/>
</dbReference>